<evidence type="ECO:0000256" key="1">
    <source>
        <dbReference type="SAM" id="Coils"/>
    </source>
</evidence>
<keyword evidence="4" id="KW-1185">Reference proteome</keyword>
<protein>
    <submittedName>
        <fullName evidence="3">Uncharacterized protein</fullName>
    </submittedName>
</protein>
<evidence type="ECO:0000313" key="3">
    <source>
        <dbReference type="EnsemblPlants" id="Bo4g127320.1"/>
    </source>
</evidence>
<accession>A0A0D3BYS7</accession>
<keyword evidence="1" id="KW-0175">Coiled coil</keyword>
<feature type="coiled-coil region" evidence="1">
    <location>
        <begin position="171"/>
        <end position="198"/>
    </location>
</feature>
<feature type="compositionally biased region" description="Basic and acidic residues" evidence="2">
    <location>
        <begin position="219"/>
        <end position="229"/>
    </location>
</feature>
<organism evidence="3 4">
    <name type="scientific">Brassica oleracea var. oleracea</name>
    <dbReference type="NCBI Taxonomy" id="109376"/>
    <lineage>
        <taxon>Eukaryota</taxon>
        <taxon>Viridiplantae</taxon>
        <taxon>Streptophyta</taxon>
        <taxon>Embryophyta</taxon>
        <taxon>Tracheophyta</taxon>
        <taxon>Spermatophyta</taxon>
        <taxon>Magnoliopsida</taxon>
        <taxon>eudicotyledons</taxon>
        <taxon>Gunneridae</taxon>
        <taxon>Pentapetalae</taxon>
        <taxon>rosids</taxon>
        <taxon>malvids</taxon>
        <taxon>Brassicales</taxon>
        <taxon>Brassicaceae</taxon>
        <taxon>Brassiceae</taxon>
        <taxon>Brassica</taxon>
    </lineage>
</organism>
<dbReference type="Gramene" id="Bo4g127320.1">
    <property type="protein sequence ID" value="Bo4g127320.1"/>
    <property type="gene ID" value="Bo4g127320"/>
</dbReference>
<evidence type="ECO:0000256" key="2">
    <source>
        <dbReference type="SAM" id="MobiDB-lite"/>
    </source>
</evidence>
<dbReference type="HOGENOM" id="CLU_033858_1_1_1"/>
<dbReference type="AlphaFoldDB" id="A0A0D3BYS7"/>
<sequence>MPFIIYWRRLRTSKARSFLPNPSPLLLRFGANNRVGRSVLETIKGYYDGAYPNWSKTPDYVKTTWFKCFAQRWHWSLGITERVKREFIAKAKTHLCKTVSDWKDKWEIYGYEGKPTELTKDVWDDFMAFWKLPSSIRKVAPRKKRRIVGIGSVNEVAKETSLYALRRDEENSQLRARMDSQQDRLDSLENLLDVMAVENPTMQRELNERRAALGMPIRNPEDADPDRSQPRTATDYFDNM</sequence>
<reference evidence="3" key="2">
    <citation type="submission" date="2015-03" db="UniProtKB">
        <authorList>
            <consortium name="EnsemblPlants"/>
        </authorList>
    </citation>
    <scope>IDENTIFICATION</scope>
</reference>
<reference evidence="3 4" key="1">
    <citation type="journal article" date="2014" name="Genome Biol.">
        <title>Transcriptome and methylome profiling reveals relics of genome dominance in the mesopolyploid Brassica oleracea.</title>
        <authorList>
            <person name="Parkin I.A."/>
            <person name="Koh C."/>
            <person name="Tang H."/>
            <person name="Robinson S.J."/>
            <person name="Kagale S."/>
            <person name="Clarke W.E."/>
            <person name="Town C.D."/>
            <person name="Nixon J."/>
            <person name="Krishnakumar V."/>
            <person name="Bidwell S.L."/>
            <person name="Denoeud F."/>
            <person name="Belcram H."/>
            <person name="Links M.G."/>
            <person name="Just J."/>
            <person name="Clarke C."/>
            <person name="Bender T."/>
            <person name="Huebert T."/>
            <person name="Mason A.S."/>
            <person name="Pires J.C."/>
            <person name="Barker G."/>
            <person name="Moore J."/>
            <person name="Walley P.G."/>
            <person name="Manoli S."/>
            <person name="Batley J."/>
            <person name="Edwards D."/>
            <person name="Nelson M.N."/>
            <person name="Wang X."/>
            <person name="Paterson A.H."/>
            <person name="King G."/>
            <person name="Bancroft I."/>
            <person name="Chalhoub B."/>
            <person name="Sharpe A.G."/>
        </authorList>
    </citation>
    <scope>NUCLEOTIDE SEQUENCE</scope>
    <source>
        <strain evidence="3 4">cv. TO1000</strain>
    </source>
</reference>
<dbReference type="EnsemblPlants" id="Bo4g127320.1">
    <property type="protein sequence ID" value="Bo4g127320.1"/>
    <property type="gene ID" value="Bo4g127320"/>
</dbReference>
<dbReference type="Proteomes" id="UP000032141">
    <property type="component" value="Chromosome C4"/>
</dbReference>
<feature type="region of interest" description="Disordered" evidence="2">
    <location>
        <begin position="215"/>
        <end position="240"/>
    </location>
</feature>
<proteinExistence type="predicted"/>
<evidence type="ECO:0000313" key="4">
    <source>
        <dbReference type="Proteomes" id="UP000032141"/>
    </source>
</evidence>
<name>A0A0D3BYS7_BRAOL</name>